<dbReference type="AlphaFoldDB" id="A0A918FF60"/>
<reference evidence="1" key="1">
    <citation type="journal article" date="2014" name="Int. J. Syst. Evol. Microbiol.">
        <title>Complete genome sequence of Corynebacterium casei LMG S-19264T (=DSM 44701T), isolated from a smear-ripened cheese.</title>
        <authorList>
            <consortium name="US DOE Joint Genome Institute (JGI-PGF)"/>
            <person name="Walter F."/>
            <person name="Albersmeier A."/>
            <person name="Kalinowski J."/>
            <person name="Ruckert C."/>
        </authorList>
    </citation>
    <scope>NUCLEOTIDE SEQUENCE</scope>
    <source>
        <strain evidence="1">JCM 4346</strain>
    </source>
</reference>
<reference evidence="1" key="2">
    <citation type="submission" date="2020-09" db="EMBL/GenBank/DDBJ databases">
        <authorList>
            <person name="Sun Q."/>
            <person name="Ohkuma M."/>
        </authorList>
    </citation>
    <scope>NUCLEOTIDE SEQUENCE</scope>
    <source>
        <strain evidence="1">JCM 4346</strain>
    </source>
</reference>
<sequence length="173" mass="17949">MRPTPPTGTQTLPDLDDRELMMRIRTACTGVVLGTALALATFAVPAQAAAPARAAAGCETLRATVANSQGLSGGTVQATVCIYSGGSADLNTSYYNYVQDHQADGVAARAYIRDSWGLYGPLAVDDTSTSGGQDLGYWDSTTTGNTSVRVYVCLGTKYPGDSGARCASDVMYA</sequence>
<proteinExistence type="predicted"/>
<accession>A0A918FF60</accession>
<organism evidence="1 2">
    <name type="scientific">Streptomyces aurantiogriseus</name>
    <dbReference type="NCBI Taxonomy" id="66870"/>
    <lineage>
        <taxon>Bacteria</taxon>
        <taxon>Bacillati</taxon>
        <taxon>Actinomycetota</taxon>
        <taxon>Actinomycetes</taxon>
        <taxon>Kitasatosporales</taxon>
        <taxon>Streptomycetaceae</taxon>
        <taxon>Streptomyces</taxon>
    </lineage>
</organism>
<gene>
    <name evidence="1" type="ORF">GCM10010251_56460</name>
</gene>
<dbReference type="Proteomes" id="UP000658320">
    <property type="component" value="Unassembled WGS sequence"/>
</dbReference>
<name>A0A918FF60_9ACTN</name>
<dbReference type="EMBL" id="BMSX01000014">
    <property type="protein sequence ID" value="GGR33001.1"/>
    <property type="molecule type" value="Genomic_DNA"/>
</dbReference>
<protein>
    <submittedName>
        <fullName evidence="1">Uncharacterized protein</fullName>
    </submittedName>
</protein>
<evidence type="ECO:0000313" key="2">
    <source>
        <dbReference type="Proteomes" id="UP000658320"/>
    </source>
</evidence>
<comment type="caution">
    <text evidence="1">The sequence shown here is derived from an EMBL/GenBank/DDBJ whole genome shotgun (WGS) entry which is preliminary data.</text>
</comment>
<evidence type="ECO:0000313" key="1">
    <source>
        <dbReference type="EMBL" id="GGR33001.1"/>
    </source>
</evidence>
<keyword evidence="2" id="KW-1185">Reference proteome</keyword>